<dbReference type="OrthoDB" id="1002384at2759"/>
<dbReference type="InterPro" id="IPR036397">
    <property type="entry name" value="RNaseH_sf"/>
</dbReference>
<evidence type="ECO:0000313" key="2">
    <source>
        <dbReference type="EMBL" id="GMJ10884.1"/>
    </source>
</evidence>
<dbReference type="InterPro" id="IPR002156">
    <property type="entry name" value="RNaseH_domain"/>
</dbReference>
<dbReference type="EMBL" id="BSYR01000058">
    <property type="protein sequence ID" value="GMJ10884.1"/>
    <property type="molecule type" value="Genomic_DNA"/>
</dbReference>
<dbReference type="AlphaFoldDB" id="A0A9W7MQD3"/>
<sequence>MKINYDASFSESDMKSNSGIVIRNDKGEIMVAATYLKYPIANLEHAEALACEQALILAQELGFRRVEVEGDSLGVVTKLKNWEAYKGFLSTLYRNIQRRGNSFDYLCFSYACREKNGVAHALTRITLPSDEPMVWIEEAPQLVLHLVRRDLSGCNQPP</sequence>
<gene>
    <name evidence="2" type="ORF">HRI_004757600</name>
</gene>
<feature type="domain" description="RNase H type-1" evidence="1">
    <location>
        <begin position="4"/>
        <end position="123"/>
    </location>
</feature>
<reference evidence="2" key="1">
    <citation type="submission" date="2023-05" db="EMBL/GenBank/DDBJ databases">
        <title>Genome and transcriptome analyses reveal genes involved in the formation of fine ridges on petal epidermal cells in Hibiscus trionum.</title>
        <authorList>
            <person name="Koshimizu S."/>
            <person name="Masuda S."/>
            <person name="Ishii T."/>
            <person name="Shirasu K."/>
            <person name="Hoshino A."/>
            <person name="Arita M."/>
        </authorList>
    </citation>
    <scope>NUCLEOTIDE SEQUENCE</scope>
    <source>
        <strain evidence="2">Hamamatsu line</strain>
    </source>
</reference>
<dbReference type="Gene3D" id="3.30.420.10">
    <property type="entry name" value="Ribonuclease H-like superfamily/Ribonuclease H"/>
    <property type="match status" value="1"/>
</dbReference>
<dbReference type="Proteomes" id="UP001165190">
    <property type="component" value="Unassembled WGS sequence"/>
</dbReference>
<dbReference type="PANTHER" id="PTHR47074:SF61">
    <property type="entry name" value="RNASE H TYPE-1 DOMAIN-CONTAINING PROTEIN"/>
    <property type="match status" value="1"/>
</dbReference>
<keyword evidence="3" id="KW-1185">Reference proteome</keyword>
<organism evidence="2 3">
    <name type="scientific">Hibiscus trionum</name>
    <name type="common">Flower of an hour</name>
    <dbReference type="NCBI Taxonomy" id="183268"/>
    <lineage>
        <taxon>Eukaryota</taxon>
        <taxon>Viridiplantae</taxon>
        <taxon>Streptophyta</taxon>
        <taxon>Embryophyta</taxon>
        <taxon>Tracheophyta</taxon>
        <taxon>Spermatophyta</taxon>
        <taxon>Magnoliopsida</taxon>
        <taxon>eudicotyledons</taxon>
        <taxon>Gunneridae</taxon>
        <taxon>Pentapetalae</taxon>
        <taxon>rosids</taxon>
        <taxon>malvids</taxon>
        <taxon>Malvales</taxon>
        <taxon>Malvaceae</taxon>
        <taxon>Malvoideae</taxon>
        <taxon>Hibiscus</taxon>
    </lineage>
</organism>
<comment type="caution">
    <text evidence="2">The sequence shown here is derived from an EMBL/GenBank/DDBJ whole genome shotgun (WGS) entry which is preliminary data.</text>
</comment>
<name>A0A9W7MQD3_HIBTR</name>
<evidence type="ECO:0000313" key="3">
    <source>
        <dbReference type="Proteomes" id="UP001165190"/>
    </source>
</evidence>
<dbReference type="Pfam" id="PF13456">
    <property type="entry name" value="RVT_3"/>
    <property type="match status" value="1"/>
</dbReference>
<dbReference type="InterPro" id="IPR052929">
    <property type="entry name" value="RNase_H-like_EbsB-rel"/>
</dbReference>
<evidence type="ECO:0000259" key="1">
    <source>
        <dbReference type="Pfam" id="PF13456"/>
    </source>
</evidence>
<proteinExistence type="predicted"/>
<dbReference type="CDD" id="cd06222">
    <property type="entry name" value="RNase_H_like"/>
    <property type="match status" value="1"/>
</dbReference>
<dbReference type="InterPro" id="IPR044730">
    <property type="entry name" value="RNase_H-like_dom_plant"/>
</dbReference>
<protein>
    <recommendedName>
        <fullName evidence="1">RNase H type-1 domain-containing protein</fullName>
    </recommendedName>
</protein>
<dbReference type="GO" id="GO:0004523">
    <property type="term" value="F:RNA-DNA hybrid ribonuclease activity"/>
    <property type="evidence" value="ECO:0007669"/>
    <property type="project" value="InterPro"/>
</dbReference>
<dbReference type="InterPro" id="IPR012337">
    <property type="entry name" value="RNaseH-like_sf"/>
</dbReference>
<dbReference type="GO" id="GO:0003676">
    <property type="term" value="F:nucleic acid binding"/>
    <property type="evidence" value="ECO:0007669"/>
    <property type="project" value="InterPro"/>
</dbReference>
<accession>A0A9W7MQD3</accession>
<dbReference type="PANTHER" id="PTHR47074">
    <property type="entry name" value="BNAC02G40300D PROTEIN"/>
    <property type="match status" value="1"/>
</dbReference>
<dbReference type="SUPFAM" id="SSF53098">
    <property type="entry name" value="Ribonuclease H-like"/>
    <property type="match status" value="1"/>
</dbReference>